<dbReference type="AlphaFoldDB" id="A0A8H7DYK8"/>
<proteinExistence type="predicted"/>
<dbReference type="SUPFAM" id="SSF53335">
    <property type="entry name" value="S-adenosyl-L-methionine-dependent methyltransferases"/>
    <property type="match status" value="1"/>
</dbReference>
<dbReference type="Proteomes" id="UP000606974">
    <property type="component" value="Unassembled WGS sequence"/>
</dbReference>
<protein>
    <recommendedName>
        <fullName evidence="2">Methyltransferase domain-containing protein</fullName>
    </recommendedName>
</protein>
<feature type="region of interest" description="Disordered" evidence="1">
    <location>
        <begin position="1"/>
        <end position="46"/>
    </location>
</feature>
<sequence>MATKRSTPQRGKPLSANGDPPAYPSNNRPAHNPNQPPSKPASTGLSRAAQCALEVQLMYSSRAANYDFEKGGWHATLGQDFVDWLTPIRPGAAILDLACGTGLVALPAARAAGPKGTVVGVDVTPEMLESARAKGTVGGMARVEWVLGDVSVDLMGLEAVGRVVRERGGAEEVGGLLEARGRVMVDVPTEDRTVQFLWYHVLRREVGLECLFDSRWIKGIGSLEDLFENAGLEVVRSRRVKSYVPESWNAKEEMWDVFEKNLAFDTSFAKGGKVQMARKLWPEIWKTGLREDGRLWNGQALYVTIGKKPQ</sequence>
<feature type="compositionally biased region" description="Polar residues" evidence="1">
    <location>
        <begin position="24"/>
        <end position="33"/>
    </location>
</feature>
<dbReference type="CDD" id="cd02440">
    <property type="entry name" value="AdoMet_MTases"/>
    <property type="match status" value="1"/>
</dbReference>
<dbReference type="Pfam" id="PF13649">
    <property type="entry name" value="Methyltransf_25"/>
    <property type="match status" value="1"/>
</dbReference>
<name>A0A8H7DYK8_9EURO</name>
<evidence type="ECO:0000313" key="3">
    <source>
        <dbReference type="EMBL" id="KAF7502797.1"/>
    </source>
</evidence>
<feature type="domain" description="Methyltransferase" evidence="2">
    <location>
        <begin position="94"/>
        <end position="150"/>
    </location>
</feature>
<dbReference type="InterPro" id="IPR029063">
    <property type="entry name" value="SAM-dependent_MTases_sf"/>
</dbReference>
<gene>
    <name evidence="3" type="ORF">GJ744_005034</name>
</gene>
<dbReference type="OrthoDB" id="66144at2759"/>
<accession>A0A8H7DYK8</accession>
<evidence type="ECO:0000313" key="4">
    <source>
        <dbReference type="Proteomes" id="UP000606974"/>
    </source>
</evidence>
<organism evidence="3 4">
    <name type="scientific">Endocarpon pusillum</name>
    <dbReference type="NCBI Taxonomy" id="364733"/>
    <lineage>
        <taxon>Eukaryota</taxon>
        <taxon>Fungi</taxon>
        <taxon>Dikarya</taxon>
        <taxon>Ascomycota</taxon>
        <taxon>Pezizomycotina</taxon>
        <taxon>Eurotiomycetes</taxon>
        <taxon>Chaetothyriomycetidae</taxon>
        <taxon>Verrucariales</taxon>
        <taxon>Verrucariaceae</taxon>
        <taxon>Endocarpon</taxon>
    </lineage>
</organism>
<comment type="caution">
    <text evidence="3">The sequence shown here is derived from an EMBL/GenBank/DDBJ whole genome shotgun (WGS) entry which is preliminary data.</text>
</comment>
<reference evidence="3" key="1">
    <citation type="submission" date="2020-02" db="EMBL/GenBank/DDBJ databases">
        <authorList>
            <person name="Palmer J.M."/>
        </authorList>
    </citation>
    <scope>NUCLEOTIDE SEQUENCE</scope>
    <source>
        <strain evidence="3">EPUS1.4</strain>
        <tissue evidence="3">Thallus</tissue>
    </source>
</reference>
<evidence type="ECO:0000256" key="1">
    <source>
        <dbReference type="SAM" id="MobiDB-lite"/>
    </source>
</evidence>
<dbReference type="InterPro" id="IPR041698">
    <property type="entry name" value="Methyltransf_25"/>
</dbReference>
<dbReference type="EMBL" id="JAACFV010000218">
    <property type="protein sequence ID" value="KAF7502797.1"/>
    <property type="molecule type" value="Genomic_DNA"/>
</dbReference>
<dbReference type="Gene3D" id="3.40.50.150">
    <property type="entry name" value="Vaccinia Virus protein VP39"/>
    <property type="match status" value="1"/>
</dbReference>
<keyword evidence="4" id="KW-1185">Reference proteome</keyword>
<evidence type="ECO:0000259" key="2">
    <source>
        <dbReference type="Pfam" id="PF13649"/>
    </source>
</evidence>